<accession>A0A9D4F6K4</accession>
<dbReference type="AlphaFoldDB" id="A0A9D4F6K4"/>
<organism evidence="1 2">
    <name type="scientific">Dreissena polymorpha</name>
    <name type="common">Zebra mussel</name>
    <name type="synonym">Mytilus polymorpha</name>
    <dbReference type="NCBI Taxonomy" id="45954"/>
    <lineage>
        <taxon>Eukaryota</taxon>
        <taxon>Metazoa</taxon>
        <taxon>Spiralia</taxon>
        <taxon>Lophotrochozoa</taxon>
        <taxon>Mollusca</taxon>
        <taxon>Bivalvia</taxon>
        <taxon>Autobranchia</taxon>
        <taxon>Heteroconchia</taxon>
        <taxon>Euheterodonta</taxon>
        <taxon>Imparidentia</taxon>
        <taxon>Neoheterodontei</taxon>
        <taxon>Myida</taxon>
        <taxon>Dreissenoidea</taxon>
        <taxon>Dreissenidae</taxon>
        <taxon>Dreissena</taxon>
    </lineage>
</organism>
<keyword evidence="2" id="KW-1185">Reference proteome</keyword>
<dbReference type="Proteomes" id="UP000828390">
    <property type="component" value="Unassembled WGS sequence"/>
</dbReference>
<sequence length="111" mass="12602">MVDDFLQALLQVLEAEVTMTAKFTEACLLLFTVLAHAFINQLNPVEVIETLEKIPPFIVMPQEVEQLREGERMTVAGKGVAKDDVETFASDSWLNDKVNPKFDWLLLYCQV</sequence>
<proteinExistence type="predicted"/>
<protein>
    <submittedName>
        <fullName evidence="1">Uncharacterized protein</fullName>
    </submittedName>
</protein>
<comment type="caution">
    <text evidence="1">The sequence shown here is derived from an EMBL/GenBank/DDBJ whole genome shotgun (WGS) entry which is preliminary data.</text>
</comment>
<evidence type="ECO:0000313" key="2">
    <source>
        <dbReference type="Proteomes" id="UP000828390"/>
    </source>
</evidence>
<reference evidence="1" key="1">
    <citation type="journal article" date="2019" name="bioRxiv">
        <title>The Genome of the Zebra Mussel, Dreissena polymorpha: A Resource for Invasive Species Research.</title>
        <authorList>
            <person name="McCartney M.A."/>
            <person name="Auch B."/>
            <person name="Kono T."/>
            <person name="Mallez S."/>
            <person name="Zhang Y."/>
            <person name="Obille A."/>
            <person name="Becker A."/>
            <person name="Abrahante J.E."/>
            <person name="Garbe J."/>
            <person name="Badalamenti J.P."/>
            <person name="Herman A."/>
            <person name="Mangelson H."/>
            <person name="Liachko I."/>
            <person name="Sullivan S."/>
            <person name="Sone E.D."/>
            <person name="Koren S."/>
            <person name="Silverstein K.A.T."/>
            <person name="Beckman K.B."/>
            <person name="Gohl D.M."/>
        </authorList>
    </citation>
    <scope>NUCLEOTIDE SEQUENCE</scope>
    <source>
        <strain evidence="1">Duluth1</strain>
        <tissue evidence="1">Whole animal</tissue>
    </source>
</reference>
<evidence type="ECO:0000313" key="1">
    <source>
        <dbReference type="EMBL" id="KAH3790292.1"/>
    </source>
</evidence>
<dbReference type="EMBL" id="JAIWYP010000008">
    <property type="protein sequence ID" value="KAH3790292.1"/>
    <property type="molecule type" value="Genomic_DNA"/>
</dbReference>
<name>A0A9D4F6K4_DREPO</name>
<reference evidence="1" key="2">
    <citation type="submission" date="2020-11" db="EMBL/GenBank/DDBJ databases">
        <authorList>
            <person name="McCartney M.A."/>
            <person name="Auch B."/>
            <person name="Kono T."/>
            <person name="Mallez S."/>
            <person name="Becker A."/>
            <person name="Gohl D.M."/>
            <person name="Silverstein K.A.T."/>
            <person name="Koren S."/>
            <person name="Bechman K.B."/>
            <person name="Herman A."/>
            <person name="Abrahante J.E."/>
            <person name="Garbe J."/>
        </authorList>
    </citation>
    <scope>NUCLEOTIDE SEQUENCE</scope>
    <source>
        <strain evidence="1">Duluth1</strain>
        <tissue evidence="1">Whole animal</tissue>
    </source>
</reference>
<gene>
    <name evidence="1" type="ORF">DPMN_168489</name>
</gene>